<evidence type="ECO:0000313" key="2">
    <source>
        <dbReference type="Proteomes" id="UP001350748"/>
    </source>
</evidence>
<proteinExistence type="predicted"/>
<sequence length="70" mass="7856">MVYLFEFFAVEATGNRLCLNTTKRRVKTAALADAYGQSMMRDLVFDDQKATVCVIKDQVGHTLREVLANA</sequence>
<dbReference type="EMBL" id="JAZHYN010000017">
    <property type="protein sequence ID" value="MEF3366405.1"/>
    <property type="molecule type" value="Genomic_DNA"/>
</dbReference>
<comment type="caution">
    <text evidence="1">The sequence shown here is derived from an EMBL/GenBank/DDBJ whole genome shotgun (WGS) entry which is preliminary data.</text>
</comment>
<organism evidence="1 2">
    <name type="scientific">Methylocystis borbori</name>
    <dbReference type="NCBI Taxonomy" id="3118750"/>
    <lineage>
        <taxon>Bacteria</taxon>
        <taxon>Pseudomonadati</taxon>
        <taxon>Pseudomonadota</taxon>
        <taxon>Alphaproteobacteria</taxon>
        <taxon>Hyphomicrobiales</taxon>
        <taxon>Methylocystaceae</taxon>
        <taxon>Methylocystis</taxon>
    </lineage>
</organism>
<name>A0ABU7XG96_9HYPH</name>
<dbReference type="RefSeq" id="WP_332081417.1">
    <property type="nucleotide sequence ID" value="NZ_JAZHYN010000017.1"/>
</dbReference>
<dbReference type="Proteomes" id="UP001350748">
    <property type="component" value="Unassembled WGS sequence"/>
</dbReference>
<evidence type="ECO:0000313" key="1">
    <source>
        <dbReference type="EMBL" id="MEF3366405.1"/>
    </source>
</evidence>
<accession>A0ABU7XG96</accession>
<keyword evidence="2" id="KW-1185">Reference proteome</keyword>
<gene>
    <name evidence="1" type="ORF">V3H18_07645</name>
</gene>
<protein>
    <submittedName>
        <fullName evidence="1">Uncharacterized protein</fullName>
    </submittedName>
</protein>
<reference evidence="1 2" key="1">
    <citation type="submission" date="2024-02" db="EMBL/GenBank/DDBJ databases">
        <authorList>
            <person name="Grouzdev D."/>
        </authorList>
    </citation>
    <scope>NUCLEOTIDE SEQUENCE [LARGE SCALE GENOMIC DNA]</scope>
    <source>
        <strain evidence="1 2">9N</strain>
    </source>
</reference>